<dbReference type="Proteomes" id="UP001519308">
    <property type="component" value="Unassembled WGS sequence"/>
</dbReference>
<evidence type="ECO:0000313" key="3">
    <source>
        <dbReference type="Proteomes" id="UP001519308"/>
    </source>
</evidence>
<keyword evidence="3" id="KW-1185">Reference proteome</keyword>
<reference evidence="2 3" key="1">
    <citation type="submission" date="2021-03" db="EMBL/GenBank/DDBJ databases">
        <title>Genomic Encyclopedia of Type Strains, Phase IV (KMG-IV): sequencing the most valuable type-strain genomes for metagenomic binning, comparative biology and taxonomic classification.</title>
        <authorList>
            <person name="Goeker M."/>
        </authorList>
    </citation>
    <scope>NUCLEOTIDE SEQUENCE [LARGE SCALE GENOMIC DNA]</scope>
    <source>
        <strain evidence="2 3">DSM 28650</strain>
    </source>
</reference>
<comment type="caution">
    <text evidence="2">The sequence shown here is derived from an EMBL/GenBank/DDBJ whole genome shotgun (WGS) entry which is preliminary data.</text>
</comment>
<dbReference type="Pfam" id="PF05239">
    <property type="entry name" value="PRC"/>
    <property type="match status" value="2"/>
</dbReference>
<sequence length="169" mass="19631">MLKSRDFIYMDVIDINGKNLGYIKDILINFNKREVTGFKVNPYKFISKGFNIIKEDIIYYNTKILVKKTTKESQLSFSQLRNMYVLDKNSNILGMVNDIIFCGKTFELKGISIKCGTFTGVFRERKILLIKDLILGEDNLLYFGEDDKFKLVVTPHKSLSKVVVNYEEN</sequence>
<dbReference type="InterPro" id="IPR027275">
    <property type="entry name" value="PRC-brl_dom"/>
</dbReference>
<dbReference type="InterPro" id="IPR011033">
    <property type="entry name" value="PRC_barrel-like_sf"/>
</dbReference>
<evidence type="ECO:0000259" key="1">
    <source>
        <dbReference type="Pfam" id="PF05239"/>
    </source>
</evidence>
<accession>A0ABS4JY00</accession>
<feature type="domain" description="PRC-barrel" evidence="1">
    <location>
        <begin position="3"/>
        <end position="61"/>
    </location>
</feature>
<protein>
    <submittedName>
        <fullName evidence="2">Uncharacterized protein YrrD</fullName>
    </submittedName>
</protein>
<feature type="domain" description="PRC-barrel" evidence="1">
    <location>
        <begin position="75"/>
        <end position="128"/>
    </location>
</feature>
<name>A0ABS4JY00_9CLOT</name>
<dbReference type="RefSeq" id="WP_021284378.1">
    <property type="nucleotide sequence ID" value="NZ_JAGGLL010000001.1"/>
</dbReference>
<proteinExistence type="predicted"/>
<gene>
    <name evidence="2" type="ORF">J2Z44_000186</name>
</gene>
<dbReference type="EMBL" id="JAGGLL010000001">
    <property type="protein sequence ID" value="MBP2020405.1"/>
    <property type="molecule type" value="Genomic_DNA"/>
</dbReference>
<dbReference type="Gene3D" id="2.30.30.240">
    <property type="entry name" value="PRC-barrel domain"/>
    <property type="match status" value="1"/>
</dbReference>
<evidence type="ECO:0000313" key="2">
    <source>
        <dbReference type="EMBL" id="MBP2020405.1"/>
    </source>
</evidence>
<organism evidence="2 3">
    <name type="scientific">Clostridium punense</name>
    <dbReference type="NCBI Taxonomy" id="1054297"/>
    <lineage>
        <taxon>Bacteria</taxon>
        <taxon>Bacillati</taxon>
        <taxon>Bacillota</taxon>
        <taxon>Clostridia</taxon>
        <taxon>Eubacteriales</taxon>
        <taxon>Clostridiaceae</taxon>
        <taxon>Clostridium</taxon>
    </lineage>
</organism>
<dbReference type="SUPFAM" id="SSF50346">
    <property type="entry name" value="PRC-barrel domain"/>
    <property type="match status" value="2"/>
</dbReference>